<dbReference type="InterPro" id="IPR050577">
    <property type="entry name" value="MAPR/NEUFC/NENF-like"/>
</dbReference>
<sequence>MEYPEPLNLTKLDAISPQELCLADGTDPTRPTLFAIKGIVFDVSQNPAFAPGGCYHEYAGKDPSHALARSSFQKSSCTAEFHHLGELEQTILNEWFEFYRKRYRIVGKVSCDIPTGQSDQSCCETMIRDDNVV</sequence>
<dbReference type="SUPFAM" id="SSF55856">
    <property type="entry name" value="Cytochrome b5-like heme/steroid binding domain"/>
    <property type="match status" value="1"/>
</dbReference>
<evidence type="ECO:0000313" key="3">
    <source>
        <dbReference type="EMBL" id="PYI36698.1"/>
    </source>
</evidence>
<organism evidence="3 4">
    <name type="scientific">Aspergillus indologenus CBS 114.80</name>
    <dbReference type="NCBI Taxonomy" id="1450541"/>
    <lineage>
        <taxon>Eukaryota</taxon>
        <taxon>Fungi</taxon>
        <taxon>Dikarya</taxon>
        <taxon>Ascomycota</taxon>
        <taxon>Pezizomycotina</taxon>
        <taxon>Eurotiomycetes</taxon>
        <taxon>Eurotiomycetidae</taxon>
        <taxon>Eurotiales</taxon>
        <taxon>Aspergillaceae</taxon>
        <taxon>Aspergillus</taxon>
        <taxon>Aspergillus subgen. Circumdati</taxon>
    </lineage>
</organism>
<accession>A0A2V5IJ35</accession>
<evidence type="ECO:0000256" key="1">
    <source>
        <dbReference type="ARBA" id="ARBA00038357"/>
    </source>
</evidence>
<dbReference type="InterPro" id="IPR001199">
    <property type="entry name" value="Cyt_B5-like_heme/steroid-bd"/>
</dbReference>
<dbReference type="PANTHER" id="PTHR10281:SF115">
    <property type="entry name" value="BINDING PROTEIN, PUTATIVE (AFU_ORTHOLOGUE AFUA_4G06240)-RELATED"/>
    <property type="match status" value="1"/>
</dbReference>
<reference evidence="3 4" key="1">
    <citation type="submission" date="2018-02" db="EMBL/GenBank/DDBJ databases">
        <title>The genomes of Aspergillus section Nigri reveals drivers in fungal speciation.</title>
        <authorList>
            <consortium name="DOE Joint Genome Institute"/>
            <person name="Vesth T.C."/>
            <person name="Nybo J."/>
            <person name="Theobald S."/>
            <person name="Brandl J."/>
            <person name="Frisvad J.C."/>
            <person name="Nielsen K.F."/>
            <person name="Lyhne E.K."/>
            <person name="Kogle M.E."/>
            <person name="Kuo A."/>
            <person name="Riley R."/>
            <person name="Clum A."/>
            <person name="Nolan M."/>
            <person name="Lipzen A."/>
            <person name="Salamov A."/>
            <person name="Henrissat B."/>
            <person name="Wiebenga A."/>
            <person name="De vries R.P."/>
            <person name="Grigoriev I.V."/>
            <person name="Mortensen U.H."/>
            <person name="Andersen M.R."/>
            <person name="Baker S.E."/>
        </authorList>
    </citation>
    <scope>NUCLEOTIDE SEQUENCE [LARGE SCALE GENOMIC DNA]</scope>
    <source>
        <strain evidence="3 4">CBS 114.80</strain>
    </source>
</reference>
<dbReference type="InterPro" id="IPR036400">
    <property type="entry name" value="Cyt_B5-like_heme/steroid_sf"/>
</dbReference>
<feature type="domain" description="Cytochrome b5 heme-binding" evidence="2">
    <location>
        <begin position="15"/>
        <end position="110"/>
    </location>
</feature>
<protein>
    <submittedName>
        <fullName evidence="3">Cytochrome b5</fullName>
    </submittedName>
</protein>
<dbReference type="GO" id="GO:0016020">
    <property type="term" value="C:membrane"/>
    <property type="evidence" value="ECO:0007669"/>
    <property type="project" value="TreeGrafter"/>
</dbReference>
<name>A0A2V5IJ35_9EURO</name>
<dbReference type="SMART" id="SM01117">
    <property type="entry name" value="Cyt-b5"/>
    <property type="match status" value="1"/>
</dbReference>
<keyword evidence="4" id="KW-1185">Reference proteome</keyword>
<dbReference type="EMBL" id="KZ825463">
    <property type="protein sequence ID" value="PYI36698.1"/>
    <property type="molecule type" value="Genomic_DNA"/>
</dbReference>
<evidence type="ECO:0000313" key="4">
    <source>
        <dbReference type="Proteomes" id="UP000248817"/>
    </source>
</evidence>
<dbReference type="Pfam" id="PF00173">
    <property type="entry name" value="Cyt-b5"/>
    <property type="match status" value="1"/>
</dbReference>
<dbReference type="GO" id="GO:0005783">
    <property type="term" value="C:endoplasmic reticulum"/>
    <property type="evidence" value="ECO:0007669"/>
    <property type="project" value="TreeGrafter"/>
</dbReference>
<dbReference type="AlphaFoldDB" id="A0A2V5IJ35"/>
<proteinExistence type="inferred from homology"/>
<gene>
    <name evidence="3" type="ORF">BP00DRAFT_421075</name>
</gene>
<dbReference type="PANTHER" id="PTHR10281">
    <property type="entry name" value="MEMBRANE-ASSOCIATED PROGESTERONE RECEPTOR COMPONENT-RELATED"/>
    <property type="match status" value="1"/>
</dbReference>
<dbReference type="Gene3D" id="3.10.120.10">
    <property type="entry name" value="Cytochrome b5-like heme/steroid binding domain"/>
    <property type="match status" value="1"/>
</dbReference>
<evidence type="ECO:0000259" key="2">
    <source>
        <dbReference type="SMART" id="SM01117"/>
    </source>
</evidence>
<dbReference type="Proteomes" id="UP000248817">
    <property type="component" value="Unassembled WGS sequence"/>
</dbReference>
<comment type="similarity">
    <text evidence="1">Belongs to the cytochrome b5 family. MAPR subfamily.</text>
</comment>